<sequence>MTTRWMRYVRLWWLLIVLCYRHEPARTVTALVLRVVGVGTIPAIALLLREAVDSGAAAAAGTGSARAAILAAVGMAVAYTVNAVVEREIWSLGIDLTDRVGLLELDPEIIRAVCGVETMDHLERTDFLDRVTALQGASWQVMFSAWGALDGLFNIARLVAVLALLGTVSPYLLLLLIFAVVPLWFDARGRRAMVRADTESAEDLRLSRHLFELATRSLPGKEIRVSGAGPVIGEMQEQAFRRAKEMLFRAQLEGAIWRTGGWTVFTAGFGAALWFVVHQTMNGTGTVGDLVLAITVAANLRMAVQQAVDSSTAAALAGRKSTHYLWLREYVDEQRSRPRGTGRAPLALTDGIRLRDVTFAYPGTGHNAVDGVSVHIPAGSVVAVVGEYGSGKTTLVKMLCKFHRPTGGAILVDGTDLGAIEAESWWAGMSVVFQDFGRYRTTFREVVGLGDLPAREDDQRIAEALAAADGQVLLDRLPDGLDTMMGKDLGGVELSEGQWQKTALARACMRREPLLFVLDEPTASLDAPSEQAIFEHYMNRARDIASRTGAITLIVSHRFSTVSGADLILVMESGRLVQHGTHEHLLAAGGSYAELHTLTSDAYTRR</sequence>
<gene>
    <name evidence="10" type="ORF">Ari01nite_91580</name>
</gene>
<dbReference type="Gene3D" id="1.20.1560.10">
    <property type="entry name" value="ABC transporter type 1, transmembrane domain"/>
    <property type="match status" value="1"/>
</dbReference>
<dbReference type="InterPro" id="IPR003593">
    <property type="entry name" value="AAA+_ATPase"/>
</dbReference>
<dbReference type="Pfam" id="PF00005">
    <property type="entry name" value="ABC_tran"/>
    <property type="match status" value="1"/>
</dbReference>
<organism evidence="10 11">
    <name type="scientific">Paractinoplanes rishiriensis</name>
    <dbReference type="NCBI Taxonomy" id="1050105"/>
    <lineage>
        <taxon>Bacteria</taxon>
        <taxon>Bacillati</taxon>
        <taxon>Actinomycetota</taxon>
        <taxon>Actinomycetes</taxon>
        <taxon>Micromonosporales</taxon>
        <taxon>Micromonosporaceae</taxon>
        <taxon>Paractinoplanes</taxon>
    </lineage>
</organism>
<dbReference type="EMBL" id="BOMV01000110">
    <property type="protein sequence ID" value="GIF01694.1"/>
    <property type="molecule type" value="Genomic_DNA"/>
</dbReference>
<evidence type="ECO:0000259" key="9">
    <source>
        <dbReference type="PROSITE" id="PS50929"/>
    </source>
</evidence>
<dbReference type="Proteomes" id="UP000636960">
    <property type="component" value="Unassembled WGS sequence"/>
</dbReference>
<evidence type="ECO:0000256" key="6">
    <source>
        <dbReference type="ARBA" id="ARBA00023136"/>
    </source>
</evidence>
<evidence type="ECO:0000313" key="11">
    <source>
        <dbReference type="Proteomes" id="UP000636960"/>
    </source>
</evidence>
<evidence type="ECO:0000256" key="1">
    <source>
        <dbReference type="ARBA" id="ARBA00004651"/>
    </source>
</evidence>
<keyword evidence="3" id="KW-0547">Nucleotide-binding</keyword>
<dbReference type="PROSITE" id="PS50893">
    <property type="entry name" value="ABC_TRANSPORTER_2"/>
    <property type="match status" value="1"/>
</dbReference>
<evidence type="ECO:0000256" key="2">
    <source>
        <dbReference type="ARBA" id="ARBA00022692"/>
    </source>
</evidence>
<evidence type="ECO:0000259" key="8">
    <source>
        <dbReference type="PROSITE" id="PS50893"/>
    </source>
</evidence>
<name>A0A919MZL9_9ACTN</name>
<feature type="transmembrane region" description="Helical" evidence="7">
    <location>
        <begin position="31"/>
        <end position="48"/>
    </location>
</feature>
<reference evidence="10" key="1">
    <citation type="submission" date="2021-01" db="EMBL/GenBank/DDBJ databases">
        <title>Whole genome shotgun sequence of Actinoplanes rishiriensis NBRC 108556.</title>
        <authorList>
            <person name="Komaki H."/>
            <person name="Tamura T."/>
        </authorList>
    </citation>
    <scope>NUCLEOTIDE SEQUENCE</scope>
    <source>
        <strain evidence="10">NBRC 108556</strain>
    </source>
</reference>
<dbReference type="SUPFAM" id="SSF52540">
    <property type="entry name" value="P-loop containing nucleoside triphosphate hydrolases"/>
    <property type="match status" value="1"/>
</dbReference>
<dbReference type="GO" id="GO:0005524">
    <property type="term" value="F:ATP binding"/>
    <property type="evidence" value="ECO:0007669"/>
    <property type="project" value="UniProtKB-KW"/>
</dbReference>
<dbReference type="PROSITE" id="PS50929">
    <property type="entry name" value="ABC_TM1F"/>
    <property type="match status" value="1"/>
</dbReference>
<dbReference type="InterPro" id="IPR036640">
    <property type="entry name" value="ABC1_TM_sf"/>
</dbReference>
<dbReference type="InterPro" id="IPR027417">
    <property type="entry name" value="P-loop_NTPase"/>
</dbReference>
<dbReference type="SUPFAM" id="SSF90123">
    <property type="entry name" value="ABC transporter transmembrane region"/>
    <property type="match status" value="1"/>
</dbReference>
<dbReference type="InterPro" id="IPR003439">
    <property type="entry name" value="ABC_transporter-like_ATP-bd"/>
</dbReference>
<keyword evidence="11" id="KW-1185">Reference proteome</keyword>
<evidence type="ECO:0000256" key="7">
    <source>
        <dbReference type="SAM" id="Phobius"/>
    </source>
</evidence>
<dbReference type="SMART" id="SM00382">
    <property type="entry name" value="AAA"/>
    <property type="match status" value="1"/>
</dbReference>
<dbReference type="Gene3D" id="3.40.50.300">
    <property type="entry name" value="P-loop containing nucleotide triphosphate hydrolases"/>
    <property type="match status" value="1"/>
</dbReference>
<dbReference type="GO" id="GO:0016887">
    <property type="term" value="F:ATP hydrolysis activity"/>
    <property type="evidence" value="ECO:0007669"/>
    <property type="project" value="InterPro"/>
</dbReference>
<keyword evidence="4" id="KW-0067">ATP-binding</keyword>
<dbReference type="GO" id="GO:0140359">
    <property type="term" value="F:ABC-type transporter activity"/>
    <property type="evidence" value="ECO:0007669"/>
    <property type="project" value="InterPro"/>
</dbReference>
<keyword evidence="2 7" id="KW-0812">Transmembrane</keyword>
<dbReference type="AlphaFoldDB" id="A0A919MZL9"/>
<feature type="transmembrane region" description="Helical" evidence="7">
    <location>
        <begin position="158"/>
        <end position="185"/>
    </location>
</feature>
<comment type="caution">
    <text evidence="10">The sequence shown here is derived from an EMBL/GenBank/DDBJ whole genome shotgun (WGS) entry which is preliminary data.</text>
</comment>
<evidence type="ECO:0000256" key="3">
    <source>
        <dbReference type="ARBA" id="ARBA00022741"/>
    </source>
</evidence>
<dbReference type="PANTHER" id="PTHR24221:SF654">
    <property type="entry name" value="ATP-BINDING CASSETTE SUB-FAMILY B MEMBER 6"/>
    <property type="match status" value="1"/>
</dbReference>
<dbReference type="RefSeq" id="WP_203790552.1">
    <property type="nucleotide sequence ID" value="NZ_BOMV01000110.1"/>
</dbReference>
<comment type="subcellular location">
    <subcellularLocation>
        <location evidence="1">Cell membrane</location>
        <topology evidence="1">Multi-pass membrane protein</topology>
    </subcellularLocation>
</comment>
<dbReference type="GO" id="GO:0005886">
    <property type="term" value="C:plasma membrane"/>
    <property type="evidence" value="ECO:0007669"/>
    <property type="project" value="UniProtKB-SubCell"/>
</dbReference>
<keyword evidence="6 7" id="KW-0472">Membrane</keyword>
<feature type="transmembrane region" description="Helical" evidence="7">
    <location>
        <begin position="255"/>
        <end position="277"/>
    </location>
</feature>
<dbReference type="PANTHER" id="PTHR24221">
    <property type="entry name" value="ATP-BINDING CASSETTE SUB-FAMILY B"/>
    <property type="match status" value="1"/>
</dbReference>
<proteinExistence type="predicted"/>
<feature type="domain" description="ABC transmembrane type-1" evidence="9">
    <location>
        <begin position="142"/>
        <end position="316"/>
    </location>
</feature>
<evidence type="ECO:0000313" key="10">
    <source>
        <dbReference type="EMBL" id="GIF01694.1"/>
    </source>
</evidence>
<evidence type="ECO:0000256" key="5">
    <source>
        <dbReference type="ARBA" id="ARBA00022989"/>
    </source>
</evidence>
<feature type="domain" description="ABC transporter" evidence="8">
    <location>
        <begin position="352"/>
        <end position="598"/>
    </location>
</feature>
<feature type="transmembrane region" description="Helical" evidence="7">
    <location>
        <begin position="68"/>
        <end position="85"/>
    </location>
</feature>
<evidence type="ECO:0000256" key="4">
    <source>
        <dbReference type="ARBA" id="ARBA00022840"/>
    </source>
</evidence>
<dbReference type="InterPro" id="IPR039421">
    <property type="entry name" value="Type_1_exporter"/>
</dbReference>
<accession>A0A919MZL9</accession>
<protein>
    <submittedName>
        <fullName evidence="10">ABC transporter permease</fullName>
    </submittedName>
</protein>
<dbReference type="InterPro" id="IPR011527">
    <property type="entry name" value="ABC1_TM_dom"/>
</dbReference>
<keyword evidence="5 7" id="KW-1133">Transmembrane helix</keyword>
<dbReference type="GO" id="GO:0034040">
    <property type="term" value="F:ATPase-coupled lipid transmembrane transporter activity"/>
    <property type="evidence" value="ECO:0007669"/>
    <property type="project" value="TreeGrafter"/>
</dbReference>